<proteinExistence type="predicted"/>
<gene>
    <name evidence="2" type="ORF">CI610_02195</name>
</gene>
<evidence type="ECO:0000256" key="1">
    <source>
        <dbReference type="SAM" id="MobiDB-lite"/>
    </source>
</evidence>
<dbReference type="AlphaFoldDB" id="A0A2H9T6M7"/>
<comment type="caution">
    <text evidence="2">The sequence shown here is derived from an EMBL/GenBank/DDBJ whole genome shotgun (WGS) entry which is preliminary data.</text>
</comment>
<name>A0A2H9T6M7_9ZZZZ</name>
<reference evidence="2" key="1">
    <citation type="journal article" date="2017" name="Appl. Environ. Microbiol.">
        <title>Molecular characterization of an Endozoicomonas-like organism causing infection in king scallop Pecten maximus L.</title>
        <authorList>
            <person name="Cano I."/>
            <person name="van Aerle R."/>
            <person name="Ross S."/>
            <person name="Verner-Jeffreys D.W."/>
            <person name="Paley R.K."/>
            <person name="Rimmer G."/>
            <person name="Ryder D."/>
            <person name="Hooper P."/>
            <person name="Stone D."/>
            <person name="Feist S.W."/>
        </authorList>
    </citation>
    <scope>NUCLEOTIDE SEQUENCE</scope>
</reference>
<evidence type="ECO:0008006" key="3">
    <source>
        <dbReference type="Google" id="ProtNLM"/>
    </source>
</evidence>
<accession>A0A2H9T6M7</accession>
<dbReference type="EMBL" id="NSIT01000121">
    <property type="protein sequence ID" value="PJE78858.1"/>
    <property type="molecule type" value="Genomic_DNA"/>
</dbReference>
<organism evidence="2">
    <name type="scientific">invertebrate metagenome</name>
    <dbReference type="NCBI Taxonomy" id="1711999"/>
    <lineage>
        <taxon>unclassified sequences</taxon>
        <taxon>metagenomes</taxon>
        <taxon>organismal metagenomes</taxon>
    </lineage>
</organism>
<dbReference type="Pfam" id="PF10986">
    <property type="entry name" value="ZrgA"/>
    <property type="match status" value="1"/>
</dbReference>
<sequence length="208" mass="24047">MIGIRKIIRQLLRQRFLYGVLTFSALLFSFPKVYSAILSVHEHGVAHLFVVQQEGQVALTLTSPWHNLLGFEHAPTSEKEKQAEQQLLTELQKADAFFLFNKSAQCSLMHQKIFDGDLHNYQEDHHEGTHNEDNHHEKKHHEEEAQHRDLTAEYVFICAIPSVLQQINMRALLQRFSGIKKLNVQWVSDNRQFVATLTTDDSILNLVP</sequence>
<feature type="region of interest" description="Disordered" evidence="1">
    <location>
        <begin position="121"/>
        <end position="145"/>
    </location>
</feature>
<dbReference type="InterPro" id="IPR021253">
    <property type="entry name" value="ZrgA-like"/>
</dbReference>
<evidence type="ECO:0000313" key="2">
    <source>
        <dbReference type="EMBL" id="PJE78858.1"/>
    </source>
</evidence>
<protein>
    <recommendedName>
        <fullName evidence="3">DUF2796 domain-containing protein</fullName>
    </recommendedName>
</protein>